<organism evidence="1 2">
    <name type="scientific">Sphingomonas citri</name>
    <dbReference type="NCBI Taxonomy" id="2862499"/>
    <lineage>
        <taxon>Bacteria</taxon>
        <taxon>Pseudomonadati</taxon>
        <taxon>Pseudomonadota</taxon>
        <taxon>Alphaproteobacteria</taxon>
        <taxon>Sphingomonadales</taxon>
        <taxon>Sphingomonadaceae</taxon>
        <taxon>Sphingomonas</taxon>
    </lineage>
</organism>
<dbReference type="Proteomes" id="UP000759103">
    <property type="component" value="Unassembled WGS sequence"/>
</dbReference>
<protein>
    <submittedName>
        <fullName evidence="1">Uncharacterized protein</fullName>
    </submittedName>
</protein>
<evidence type="ECO:0000313" key="2">
    <source>
        <dbReference type="Proteomes" id="UP000759103"/>
    </source>
</evidence>
<reference evidence="1 2" key="1">
    <citation type="submission" date="2021-07" db="EMBL/GenBank/DDBJ databases">
        <title>Sphingomonas sp.</title>
        <authorList>
            <person name="Feng G."/>
            <person name="Li J."/>
            <person name="Pan M."/>
        </authorList>
    </citation>
    <scope>NUCLEOTIDE SEQUENCE [LARGE SCALE GENOMIC DNA]</scope>
    <source>
        <strain evidence="1 2">RRHST34</strain>
    </source>
</reference>
<keyword evidence="2" id="KW-1185">Reference proteome</keyword>
<dbReference type="EMBL" id="JAHXZN010000005">
    <property type="protein sequence ID" value="MBW6531952.1"/>
    <property type="molecule type" value="Genomic_DNA"/>
</dbReference>
<proteinExistence type="predicted"/>
<comment type="caution">
    <text evidence="1">The sequence shown here is derived from an EMBL/GenBank/DDBJ whole genome shotgun (WGS) entry which is preliminary data.</text>
</comment>
<gene>
    <name evidence="1" type="ORF">KZ820_14515</name>
</gene>
<sequence>MTTSTLVTPDNRYLVVRGRLWRRSDPRLSEQERERLVGELMTARRAVAVALRAGDRDALRSARAGVQAAKVALGERGPPWWDDGAPDYTRRMARNTPYAGWYDSVTT</sequence>
<dbReference type="RefSeq" id="WP_219749331.1">
    <property type="nucleotide sequence ID" value="NZ_JAHXZN010000005.1"/>
</dbReference>
<evidence type="ECO:0000313" key="1">
    <source>
        <dbReference type="EMBL" id="MBW6531952.1"/>
    </source>
</evidence>
<name>A0ABS7BQR8_9SPHN</name>
<accession>A0ABS7BQR8</accession>